<dbReference type="InterPro" id="IPR032808">
    <property type="entry name" value="DoxX"/>
</dbReference>
<keyword evidence="3" id="KW-1003">Cell membrane</keyword>
<reference evidence="8 9" key="1">
    <citation type="submission" date="2013-09" db="EMBL/GenBank/DDBJ databases">
        <title>Genome sequencing of Arenimonas malthae.</title>
        <authorList>
            <person name="Chen F."/>
            <person name="Wang G."/>
        </authorList>
    </citation>
    <scope>NUCLEOTIDE SEQUENCE [LARGE SCALE GENOMIC DNA]</scope>
    <source>
        <strain evidence="8 9">CC-JY-1</strain>
    </source>
</reference>
<evidence type="ECO:0000313" key="9">
    <source>
        <dbReference type="Proteomes" id="UP000029392"/>
    </source>
</evidence>
<evidence type="ECO:0000256" key="3">
    <source>
        <dbReference type="ARBA" id="ARBA00022475"/>
    </source>
</evidence>
<feature type="transmembrane region" description="Helical" evidence="7">
    <location>
        <begin position="132"/>
        <end position="149"/>
    </location>
</feature>
<keyword evidence="6 7" id="KW-0472">Membrane</keyword>
<evidence type="ECO:0000313" key="8">
    <source>
        <dbReference type="EMBL" id="KFN44407.1"/>
    </source>
</evidence>
<proteinExistence type="inferred from homology"/>
<dbReference type="PANTHER" id="PTHR33452">
    <property type="entry name" value="OXIDOREDUCTASE CATD-RELATED"/>
    <property type="match status" value="1"/>
</dbReference>
<evidence type="ECO:0000256" key="5">
    <source>
        <dbReference type="ARBA" id="ARBA00022989"/>
    </source>
</evidence>
<dbReference type="InterPro" id="IPR051907">
    <property type="entry name" value="DoxX-like_oxidoreductase"/>
</dbReference>
<protein>
    <recommendedName>
        <fullName evidence="10">DoxX family protein</fullName>
    </recommendedName>
</protein>
<dbReference type="OrthoDB" id="5689076at2"/>
<sequence>MVSTLIGRCQALGERLDVAGVWLAPLGLRLLLAWEFWEAGLAKLQGENWFGAIAHKFPAPLHLLPADLNWTLATWAELIGAVALLLGLGTRFFAFVLMGVTVVAIASVHWPADWDTLSELARGYAVTDRGFGNFKLPLLFLAMLLPLALRGPGRLSLDALLAR</sequence>
<dbReference type="RefSeq" id="WP_043804525.1">
    <property type="nucleotide sequence ID" value="NZ_AVCH01000187.1"/>
</dbReference>
<comment type="subcellular location">
    <subcellularLocation>
        <location evidence="1">Cell membrane</location>
        <topology evidence="1">Multi-pass membrane protein</topology>
    </subcellularLocation>
</comment>
<dbReference type="PATRIC" id="fig|1384054.3.peg.2265"/>
<dbReference type="Proteomes" id="UP000029392">
    <property type="component" value="Unassembled WGS sequence"/>
</dbReference>
<dbReference type="PANTHER" id="PTHR33452:SF7">
    <property type="entry name" value="DOXX FAMILY PROTEIN"/>
    <property type="match status" value="1"/>
</dbReference>
<dbReference type="EMBL" id="AVCH01000187">
    <property type="protein sequence ID" value="KFN44407.1"/>
    <property type="molecule type" value="Genomic_DNA"/>
</dbReference>
<evidence type="ECO:0000256" key="4">
    <source>
        <dbReference type="ARBA" id="ARBA00022692"/>
    </source>
</evidence>
<evidence type="ECO:0008006" key="10">
    <source>
        <dbReference type="Google" id="ProtNLM"/>
    </source>
</evidence>
<feature type="transmembrane region" description="Helical" evidence="7">
    <location>
        <begin position="93"/>
        <end position="112"/>
    </location>
</feature>
<keyword evidence="5 7" id="KW-1133">Transmembrane helix</keyword>
<comment type="caution">
    <text evidence="8">The sequence shown here is derived from an EMBL/GenBank/DDBJ whole genome shotgun (WGS) entry which is preliminary data.</text>
</comment>
<dbReference type="GO" id="GO:0005886">
    <property type="term" value="C:plasma membrane"/>
    <property type="evidence" value="ECO:0007669"/>
    <property type="project" value="UniProtKB-SubCell"/>
</dbReference>
<keyword evidence="9" id="KW-1185">Reference proteome</keyword>
<evidence type="ECO:0000256" key="6">
    <source>
        <dbReference type="ARBA" id="ARBA00023136"/>
    </source>
</evidence>
<dbReference type="AlphaFoldDB" id="A0A091AYP8"/>
<dbReference type="Pfam" id="PF07681">
    <property type="entry name" value="DoxX"/>
    <property type="match status" value="1"/>
</dbReference>
<organism evidence="8 9">
    <name type="scientific">Arenimonas malthae CC-JY-1</name>
    <dbReference type="NCBI Taxonomy" id="1384054"/>
    <lineage>
        <taxon>Bacteria</taxon>
        <taxon>Pseudomonadati</taxon>
        <taxon>Pseudomonadota</taxon>
        <taxon>Gammaproteobacteria</taxon>
        <taxon>Lysobacterales</taxon>
        <taxon>Lysobacteraceae</taxon>
        <taxon>Arenimonas</taxon>
    </lineage>
</organism>
<dbReference type="eggNOG" id="COG2259">
    <property type="taxonomic scope" value="Bacteria"/>
</dbReference>
<name>A0A091AYP8_9GAMM</name>
<comment type="similarity">
    <text evidence="2">Belongs to the DoxX family.</text>
</comment>
<evidence type="ECO:0000256" key="1">
    <source>
        <dbReference type="ARBA" id="ARBA00004651"/>
    </source>
</evidence>
<gene>
    <name evidence="8" type="ORF">N790_10540</name>
</gene>
<evidence type="ECO:0000256" key="7">
    <source>
        <dbReference type="SAM" id="Phobius"/>
    </source>
</evidence>
<keyword evidence="4 7" id="KW-0812">Transmembrane</keyword>
<accession>A0A091AYP8</accession>
<evidence type="ECO:0000256" key="2">
    <source>
        <dbReference type="ARBA" id="ARBA00006679"/>
    </source>
</evidence>
<dbReference type="STRING" id="1384054.N790_10540"/>